<dbReference type="STRING" id="1194083.BN12_2660007"/>
<keyword evidence="3" id="KW-1185">Reference proteome</keyword>
<proteinExistence type="predicted"/>
<accession>A0A077M248</accession>
<gene>
    <name evidence="2" type="ORF">BN12_2660007</name>
</gene>
<name>A0A077M248_9MICO</name>
<feature type="compositionally biased region" description="Low complexity" evidence="1">
    <location>
        <begin position="191"/>
        <end position="227"/>
    </location>
</feature>
<sequence length="235" mass="24919">MPTIDDLKKTVTDTTPFYAWLGVTDLAVEKAKEARVKAEARAEVRRARFAKAQDGYTPAKLQEKASELAAQVQQVPAVALGKGLELAAAATETYEDLAVRGERLAERLLNQKATKDLVAQAESTVALGKGYLTSVQKGANDVQRSAKALVTTGRREAAKTAEVIADSVAEEAEETVTEVKKSAARTRTAAKRTQTTAKNASKRAATSRKATTTSARRTAAASTTAAKKAAEKIGD</sequence>
<dbReference type="Proteomes" id="UP000035721">
    <property type="component" value="Unassembled WGS sequence"/>
</dbReference>
<dbReference type="RefSeq" id="WP_048555209.1">
    <property type="nucleotide sequence ID" value="NZ_HF570958.1"/>
</dbReference>
<evidence type="ECO:0000313" key="2">
    <source>
        <dbReference type="EMBL" id="CCH78240.1"/>
    </source>
</evidence>
<evidence type="ECO:0000313" key="3">
    <source>
        <dbReference type="Proteomes" id="UP000035721"/>
    </source>
</evidence>
<feature type="region of interest" description="Disordered" evidence="1">
    <location>
        <begin position="174"/>
        <end position="235"/>
    </location>
</feature>
<dbReference type="EMBL" id="CAJB01000186">
    <property type="protein sequence ID" value="CCH78240.1"/>
    <property type="molecule type" value="Genomic_DNA"/>
</dbReference>
<dbReference type="AlphaFoldDB" id="A0A077M248"/>
<evidence type="ECO:0008006" key="4">
    <source>
        <dbReference type="Google" id="ProtNLM"/>
    </source>
</evidence>
<organism evidence="2 3">
    <name type="scientific">Nostocoides japonicum T1-X7</name>
    <dbReference type="NCBI Taxonomy" id="1194083"/>
    <lineage>
        <taxon>Bacteria</taxon>
        <taxon>Bacillati</taxon>
        <taxon>Actinomycetota</taxon>
        <taxon>Actinomycetes</taxon>
        <taxon>Micrococcales</taxon>
        <taxon>Intrasporangiaceae</taxon>
        <taxon>Nostocoides</taxon>
    </lineage>
</organism>
<dbReference type="OrthoDB" id="5146913at2"/>
<reference evidence="2 3" key="1">
    <citation type="journal article" date="2013" name="ISME J.">
        <title>A metabolic model for members of the genus Tetrasphaera involved in enhanced biological phosphorus removal.</title>
        <authorList>
            <person name="Kristiansen R."/>
            <person name="Nguyen H.T.T."/>
            <person name="Saunders A.M."/>
            <person name="Nielsen J.L."/>
            <person name="Wimmer R."/>
            <person name="Le V.Q."/>
            <person name="McIlroy S.J."/>
            <person name="Petrovski S."/>
            <person name="Seviour R.J."/>
            <person name="Calteau A."/>
            <person name="Nielsen K.L."/>
            <person name="Nielsen P.H."/>
        </authorList>
    </citation>
    <scope>NUCLEOTIDE SEQUENCE [LARGE SCALE GENOMIC DNA]</scope>
    <source>
        <strain evidence="2 3">T1-X7</strain>
    </source>
</reference>
<comment type="caution">
    <text evidence="2">The sequence shown here is derived from an EMBL/GenBank/DDBJ whole genome shotgun (WGS) entry which is preliminary data.</text>
</comment>
<evidence type="ECO:0000256" key="1">
    <source>
        <dbReference type="SAM" id="MobiDB-lite"/>
    </source>
</evidence>
<protein>
    <recommendedName>
        <fullName evidence="4">Heparin-binding hemagglutinin</fullName>
    </recommendedName>
</protein>